<protein>
    <recommendedName>
        <fullName evidence="4">Lipoprotein</fullName>
    </recommendedName>
</protein>
<keyword evidence="3" id="KW-1185">Reference proteome</keyword>
<dbReference type="PROSITE" id="PS51257">
    <property type="entry name" value="PROKAR_LIPOPROTEIN"/>
    <property type="match status" value="1"/>
</dbReference>
<dbReference type="AlphaFoldDB" id="A0A1M7EAF2"/>
<dbReference type="Proteomes" id="UP000190911">
    <property type="component" value="Chromosome I"/>
</dbReference>
<sequence>MWDKSIYQWLGASVLAASLAGCTSENGPDEEQASSGAEQAESAEKVESASADPGGATALKQTLLARYPDYLGEVRYFQAEEDLNDDGTPEVIVHIVGPQVCGSGGCETLVFSREAEELTLVAEITLTRPPVIVAEASTHGWHDLGVAVSGGGESGSYARLRYDGEQYPSNPTVSPAETSGDKIEGSVAIPTFEDFTEGKLLRKDTGA</sequence>
<accession>A0A1M7EAF2</accession>
<evidence type="ECO:0000313" key="3">
    <source>
        <dbReference type="Proteomes" id="UP000190911"/>
    </source>
</evidence>
<evidence type="ECO:0000256" key="1">
    <source>
        <dbReference type="SAM" id="MobiDB-lite"/>
    </source>
</evidence>
<dbReference type="InParanoid" id="A0A1M7EAF2"/>
<reference evidence="2 3" key="1">
    <citation type="submission" date="2016-11" db="EMBL/GenBank/DDBJ databases">
        <authorList>
            <person name="Jaros S."/>
            <person name="Januszkiewicz K."/>
            <person name="Wedrychowicz H."/>
        </authorList>
    </citation>
    <scope>NUCLEOTIDE SEQUENCE [LARGE SCALE GENOMIC DNA]</scope>
    <source>
        <strain evidence="2 3">ACAM 12</strain>
    </source>
</reference>
<dbReference type="EMBL" id="LT670847">
    <property type="protein sequence ID" value="SHL88713.1"/>
    <property type="molecule type" value="Genomic_DNA"/>
</dbReference>
<evidence type="ECO:0000313" key="2">
    <source>
        <dbReference type="EMBL" id="SHL88713.1"/>
    </source>
</evidence>
<dbReference type="OrthoDB" id="5348860at2"/>
<name>A0A1M7EAF2_9GAMM</name>
<evidence type="ECO:0008006" key="4">
    <source>
        <dbReference type="Google" id="ProtNLM"/>
    </source>
</evidence>
<proteinExistence type="predicted"/>
<feature type="region of interest" description="Disordered" evidence="1">
    <location>
        <begin position="23"/>
        <end position="54"/>
    </location>
</feature>
<dbReference type="RefSeq" id="WP_079550360.1">
    <property type="nucleotide sequence ID" value="NZ_LT670847.1"/>
</dbReference>
<gene>
    <name evidence="2" type="ORF">SAMN05878437_0084</name>
</gene>
<organism evidence="2 3">
    <name type="scientific">Vreelandella subglaciescola</name>
    <dbReference type="NCBI Taxonomy" id="29571"/>
    <lineage>
        <taxon>Bacteria</taxon>
        <taxon>Pseudomonadati</taxon>
        <taxon>Pseudomonadota</taxon>
        <taxon>Gammaproteobacteria</taxon>
        <taxon>Oceanospirillales</taxon>
        <taxon>Halomonadaceae</taxon>
        <taxon>Vreelandella</taxon>
    </lineage>
</organism>